<dbReference type="EMBL" id="KB021253">
    <property type="protein sequence ID" value="ELA24603.1"/>
    <property type="molecule type" value="Genomic_DNA"/>
</dbReference>
<evidence type="ECO:0000313" key="1">
    <source>
        <dbReference type="EMBL" id="ELA24603.1"/>
    </source>
</evidence>
<accession>L2FFS8</accession>
<sequence length="247" mass="27473">MALDRFGDLPRPTGGMPSFLLEVPISIATTVLATPAPPPTMPSRPLFLNLDPILTMTIFPARKPHLTPVTPLSPWTILASIPRRLLTTPITRPLTRSLLRRRRLFQNPTNPPLPHPLILPQQTHILHPAIRQNLRAQLQIIRLGAHQRDPPRPPALPRIQHLPARAAMRRRMPPPLPLDPLLALLELRLRVQQDAADVEQLRDGEFEVARLGGLEVCVAVEGGQPAPGRVGRDGRWWAGVAVRMAAR</sequence>
<protein>
    <submittedName>
        <fullName evidence="1">Uncharacterized protein</fullName>
    </submittedName>
</protein>
<dbReference type="AlphaFoldDB" id="L2FFS8"/>
<proteinExistence type="predicted"/>
<dbReference type="HOGENOM" id="CLU_1124446_0_0_1"/>
<gene>
    <name evidence="1" type="ORF">CGGC5_14004</name>
</gene>
<organism evidence="1">
    <name type="scientific">Colletotrichum fructicola (strain Nara gc5)</name>
    <name type="common">Anthracnose fungus</name>
    <name type="synonym">Colletotrichum gloeosporioides (strain Nara gc5)</name>
    <dbReference type="NCBI Taxonomy" id="1213859"/>
    <lineage>
        <taxon>Eukaryota</taxon>
        <taxon>Fungi</taxon>
        <taxon>Dikarya</taxon>
        <taxon>Ascomycota</taxon>
        <taxon>Pezizomycotina</taxon>
        <taxon>Sordariomycetes</taxon>
        <taxon>Hypocreomycetidae</taxon>
        <taxon>Glomerellales</taxon>
        <taxon>Glomerellaceae</taxon>
        <taxon>Colletotrichum</taxon>
        <taxon>Colletotrichum gloeosporioides species complex</taxon>
    </lineage>
</organism>
<reference evidence="1" key="1">
    <citation type="submission" date="2012-08" db="EMBL/GenBank/DDBJ databases">
        <title>Genome analysis of Colletotrichum orbiculare and Colletotrichum fructicola.</title>
        <authorList>
            <person name="Gan P.H.P."/>
            <person name="Ikeda K."/>
            <person name="Irieda H."/>
            <person name="Narusaka M."/>
            <person name="O'Connell R.J."/>
            <person name="Narusaka Y."/>
            <person name="Takano Y."/>
            <person name="Kubo Y."/>
            <person name="Shirasu K."/>
        </authorList>
    </citation>
    <scope>NUCLEOTIDE SEQUENCE</scope>
    <source>
        <strain evidence="1">Nara gc5</strain>
    </source>
</reference>
<name>L2FFS8_COLFN</name>